<evidence type="ECO:0000256" key="7">
    <source>
        <dbReference type="ARBA" id="ARBA00023157"/>
    </source>
</evidence>
<keyword evidence="6 10" id="KW-1133">Transmembrane helix</keyword>
<dbReference type="Gene3D" id="3.40.30.10">
    <property type="entry name" value="Glutaredoxin"/>
    <property type="match status" value="1"/>
</dbReference>
<dbReference type="GO" id="GO:0005789">
    <property type="term" value="C:endoplasmic reticulum membrane"/>
    <property type="evidence" value="ECO:0007669"/>
    <property type="project" value="UniProtKB-SubCell"/>
</dbReference>
<evidence type="ECO:0000313" key="13">
    <source>
        <dbReference type="Proteomes" id="UP001181693"/>
    </source>
</evidence>
<protein>
    <recommendedName>
        <fullName evidence="11">Thioredoxin domain-containing protein</fullName>
    </recommendedName>
</protein>
<dbReference type="PANTHER" id="PTHR46107">
    <property type="entry name" value="DUMPY: SHORTER THAN WILD-TYPE"/>
    <property type="match status" value="1"/>
</dbReference>
<dbReference type="PANTHER" id="PTHR46107:SF1">
    <property type="entry name" value="THIOREDOXIN-RELATED TRANSMEMBRANE PROTEIN 4"/>
    <property type="match status" value="1"/>
</dbReference>
<feature type="compositionally biased region" description="Polar residues" evidence="9">
    <location>
        <begin position="261"/>
        <end position="276"/>
    </location>
</feature>
<dbReference type="AlphaFoldDB" id="A0AAV3AKH5"/>
<evidence type="ECO:0000256" key="3">
    <source>
        <dbReference type="ARBA" id="ARBA00022729"/>
    </source>
</evidence>
<dbReference type="Pfam" id="PF00085">
    <property type="entry name" value="Thioredoxin"/>
    <property type="match status" value="1"/>
</dbReference>
<evidence type="ECO:0000256" key="1">
    <source>
        <dbReference type="ARBA" id="ARBA00004389"/>
    </source>
</evidence>
<organism evidence="12 13">
    <name type="scientific">Pyxicephalus adspersus</name>
    <name type="common">African bullfrog</name>
    <dbReference type="NCBI Taxonomy" id="30357"/>
    <lineage>
        <taxon>Eukaryota</taxon>
        <taxon>Metazoa</taxon>
        <taxon>Chordata</taxon>
        <taxon>Craniata</taxon>
        <taxon>Vertebrata</taxon>
        <taxon>Euteleostomi</taxon>
        <taxon>Amphibia</taxon>
        <taxon>Batrachia</taxon>
        <taxon>Anura</taxon>
        <taxon>Neobatrachia</taxon>
        <taxon>Ranoidea</taxon>
        <taxon>Pyxicephalidae</taxon>
        <taxon>Pyxicephalinae</taxon>
        <taxon>Pyxicephalus</taxon>
    </lineage>
</organism>
<name>A0AAV3AKH5_PYXAD</name>
<evidence type="ECO:0000256" key="10">
    <source>
        <dbReference type="SAM" id="Phobius"/>
    </source>
</evidence>
<feature type="domain" description="Thioredoxin" evidence="11">
    <location>
        <begin position="43"/>
        <end position="119"/>
    </location>
</feature>
<dbReference type="EMBL" id="DYDO01000004">
    <property type="protein sequence ID" value="DBA27117.1"/>
    <property type="molecule type" value="Genomic_DNA"/>
</dbReference>
<dbReference type="InterPro" id="IPR052454">
    <property type="entry name" value="TMX_domain-containing"/>
</dbReference>
<evidence type="ECO:0000259" key="11">
    <source>
        <dbReference type="Pfam" id="PF00085"/>
    </source>
</evidence>
<evidence type="ECO:0000256" key="8">
    <source>
        <dbReference type="ARBA" id="ARBA00023284"/>
    </source>
</evidence>
<reference evidence="12" key="1">
    <citation type="thesis" date="2020" institute="ProQuest LLC" country="789 East Eisenhower Parkway, Ann Arbor, MI, USA">
        <title>Comparative Genomics and Chromosome Evolution.</title>
        <authorList>
            <person name="Mudd A.B."/>
        </authorList>
    </citation>
    <scope>NUCLEOTIDE SEQUENCE</scope>
    <source>
        <strain evidence="12">1538</strain>
        <tissue evidence="12">Blood</tissue>
    </source>
</reference>
<gene>
    <name evidence="12" type="ORF">GDO54_011293</name>
</gene>
<keyword evidence="10" id="KW-0812">Transmembrane</keyword>
<keyword evidence="7" id="KW-1015">Disulfide bond</keyword>
<dbReference type="Proteomes" id="UP001181693">
    <property type="component" value="Unassembled WGS sequence"/>
</dbReference>
<dbReference type="SUPFAM" id="SSF52833">
    <property type="entry name" value="Thioredoxin-like"/>
    <property type="match status" value="1"/>
</dbReference>
<keyword evidence="2" id="KW-0813">Transport</keyword>
<proteinExistence type="predicted"/>
<feature type="compositionally biased region" description="Basic and acidic residues" evidence="9">
    <location>
        <begin position="297"/>
        <end position="311"/>
    </location>
</feature>
<keyword evidence="8" id="KW-0676">Redox-active center</keyword>
<evidence type="ECO:0000256" key="4">
    <source>
        <dbReference type="ARBA" id="ARBA00022824"/>
    </source>
</evidence>
<evidence type="ECO:0000256" key="9">
    <source>
        <dbReference type="SAM" id="MobiDB-lite"/>
    </source>
</evidence>
<feature type="transmembrane region" description="Helical" evidence="10">
    <location>
        <begin position="169"/>
        <end position="194"/>
    </location>
</feature>
<dbReference type="InterPro" id="IPR013766">
    <property type="entry name" value="Thioredoxin_domain"/>
</dbReference>
<feature type="compositionally biased region" description="Acidic residues" evidence="9">
    <location>
        <begin position="228"/>
        <end position="257"/>
    </location>
</feature>
<keyword evidence="10" id="KW-0472">Membrane</keyword>
<sequence length="311" mass="34507">MHVPASLGNPGERLCSRQLKVRDVSRGTARTSRTLGDAKGKSYAPWCPACQQIEADWENFAKRSSVLDVKVAKVDVTEQPGLSGRFFVTKLPTIFHAKDGVFRCYHGSRMVEDLHSFIAEKKWNIIEPVAGWKSPSSVLMTGMAGLFHLSGWIRQTHNYFTGPLGLPAWGSYVVFIMFTMLIGLILGLILVLLIDCFCPAKPKYEVVRSEINQEDVGNLENDCKDSGDEKEESDNEDASEENDDDEEEKEEQAEDNEEVRNSNAENDSGENSSAEDSGTEEDLGTHIPHPSTPESESALRQRKSEVAESGH</sequence>
<evidence type="ECO:0000313" key="12">
    <source>
        <dbReference type="EMBL" id="DBA27117.1"/>
    </source>
</evidence>
<comment type="caution">
    <text evidence="12">The sequence shown here is derived from an EMBL/GenBank/DDBJ whole genome shotgun (WGS) entry which is preliminary data.</text>
</comment>
<evidence type="ECO:0000256" key="2">
    <source>
        <dbReference type="ARBA" id="ARBA00022448"/>
    </source>
</evidence>
<feature type="region of interest" description="Disordered" evidence="9">
    <location>
        <begin position="217"/>
        <end position="311"/>
    </location>
</feature>
<evidence type="ECO:0000256" key="6">
    <source>
        <dbReference type="ARBA" id="ARBA00022989"/>
    </source>
</evidence>
<keyword evidence="3" id="KW-0732">Signal</keyword>
<evidence type="ECO:0000256" key="5">
    <source>
        <dbReference type="ARBA" id="ARBA00022982"/>
    </source>
</evidence>
<dbReference type="InterPro" id="IPR036249">
    <property type="entry name" value="Thioredoxin-like_sf"/>
</dbReference>
<accession>A0AAV3AKH5</accession>
<dbReference type="GO" id="GO:0015036">
    <property type="term" value="F:disulfide oxidoreductase activity"/>
    <property type="evidence" value="ECO:0007669"/>
    <property type="project" value="TreeGrafter"/>
</dbReference>
<keyword evidence="4" id="KW-0256">Endoplasmic reticulum</keyword>
<keyword evidence="13" id="KW-1185">Reference proteome</keyword>
<keyword evidence="5" id="KW-0249">Electron transport</keyword>
<comment type="subcellular location">
    <subcellularLocation>
        <location evidence="1">Endoplasmic reticulum membrane</location>
        <topology evidence="1">Single-pass membrane protein</topology>
    </subcellularLocation>
</comment>